<feature type="compositionally biased region" description="Polar residues" evidence="1">
    <location>
        <begin position="12"/>
        <end position="25"/>
    </location>
</feature>
<feature type="region of interest" description="Disordered" evidence="1">
    <location>
        <begin position="1"/>
        <end position="28"/>
    </location>
</feature>
<protein>
    <submittedName>
        <fullName evidence="2">Uncharacterized protein</fullName>
    </submittedName>
</protein>
<dbReference type="AlphaFoldDB" id="A0A9W7EBC1"/>
<keyword evidence="3" id="KW-1185">Reference proteome</keyword>
<evidence type="ECO:0000256" key="1">
    <source>
        <dbReference type="SAM" id="MobiDB-lite"/>
    </source>
</evidence>
<accession>A0A9W7EBC1</accession>
<organism evidence="2 3">
    <name type="scientific">Triparma laevis f. longispina</name>
    <dbReference type="NCBI Taxonomy" id="1714387"/>
    <lineage>
        <taxon>Eukaryota</taxon>
        <taxon>Sar</taxon>
        <taxon>Stramenopiles</taxon>
        <taxon>Ochrophyta</taxon>
        <taxon>Bolidophyceae</taxon>
        <taxon>Parmales</taxon>
        <taxon>Triparmaceae</taxon>
        <taxon>Triparma</taxon>
    </lineage>
</organism>
<gene>
    <name evidence="2" type="ORF">TrLO_g12822</name>
</gene>
<reference evidence="3" key="1">
    <citation type="journal article" date="2023" name="Commun. Biol.">
        <title>Genome analysis of Parmales, the sister group of diatoms, reveals the evolutionary specialization of diatoms from phago-mixotrophs to photoautotrophs.</title>
        <authorList>
            <person name="Ban H."/>
            <person name="Sato S."/>
            <person name="Yoshikawa S."/>
            <person name="Yamada K."/>
            <person name="Nakamura Y."/>
            <person name="Ichinomiya M."/>
            <person name="Sato N."/>
            <person name="Blanc-Mathieu R."/>
            <person name="Endo H."/>
            <person name="Kuwata A."/>
            <person name="Ogata H."/>
        </authorList>
    </citation>
    <scope>NUCLEOTIDE SEQUENCE [LARGE SCALE GENOMIC DNA]</scope>
    <source>
        <strain evidence="3">NIES 3700</strain>
    </source>
</reference>
<name>A0A9W7EBC1_9STRA</name>
<dbReference type="EMBL" id="BRXW01000710">
    <property type="protein sequence ID" value="GMH75109.1"/>
    <property type="molecule type" value="Genomic_DNA"/>
</dbReference>
<comment type="caution">
    <text evidence="2">The sequence shown here is derived from an EMBL/GenBank/DDBJ whole genome shotgun (WGS) entry which is preliminary data.</text>
</comment>
<sequence>MFFQGGPPPSRGSLSANKSARQSMEYSDEINREDFSSEAMHENSLELARGVHTRHGNIIRECAIDGCQYRTGNGGSMRKHKAAKHGIDILVTRGLKGVERDKGGRILRLCGIEGCTYKGRMDRLKCHRVSKYVLVLSSQMTQRSFLAGGVGGVTTTTTTTGVTGSVLSDFVKQRGILVNGVSNGGIGTMAPGFVVPAFMSGYMPGFGGLATTPAPVKEKKEVNVGYWAFGEKEENVARPTPPYFLLCRRR</sequence>
<evidence type="ECO:0000313" key="3">
    <source>
        <dbReference type="Proteomes" id="UP001165122"/>
    </source>
</evidence>
<proteinExistence type="predicted"/>
<feature type="compositionally biased region" description="Pro residues" evidence="1">
    <location>
        <begin position="1"/>
        <end position="10"/>
    </location>
</feature>
<dbReference type="Proteomes" id="UP001165122">
    <property type="component" value="Unassembled WGS sequence"/>
</dbReference>
<evidence type="ECO:0000313" key="2">
    <source>
        <dbReference type="EMBL" id="GMH75109.1"/>
    </source>
</evidence>